<dbReference type="Pfam" id="PF00672">
    <property type="entry name" value="HAMP"/>
    <property type="match status" value="1"/>
</dbReference>
<keyword evidence="5 12" id="KW-0812">Transmembrane</keyword>
<evidence type="ECO:0000259" key="13">
    <source>
        <dbReference type="PROSITE" id="PS50111"/>
    </source>
</evidence>
<evidence type="ECO:0000256" key="8">
    <source>
        <dbReference type="ARBA" id="ARBA00023224"/>
    </source>
</evidence>
<evidence type="ECO:0000256" key="11">
    <source>
        <dbReference type="SAM" id="MobiDB-lite"/>
    </source>
</evidence>
<dbReference type="GO" id="GO:0007165">
    <property type="term" value="P:signal transduction"/>
    <property type="evidence" value="ECO:0007669"/>
    <property type="project" value="UniProtKB-KW"/>
</dbReference>
<keyword evidence="7 12" id="KW-0472">Membrane</keyword>
<keyword evidence="8 10" id="KW-0807">Transducer</keyword>
<dbReference type="SUPFAM" id="SSF58104">
    <property type="entry name" value="Methyl-accepting chemotaxis protein (MCP) signaling domain"/>
    <property type="match status" value="1"/>
</dbReference>
<evidence type="ECO:0000256" key="12">
    <source>
        <dbReference type="SAM" id="Phobius"/>
    </source>
</evidence>
<dbReference type="InterPro" id="IPR003660">
    <property type="entry name" value="HAMP_dom"/>
</dbReference>
<evidence type="ECO:0000256" key="10">
    <source>
        <dbReference type="PROSITE-ProRule" id="PRU00284"/>
    </source>
</evidence>
<keyword evidence="3" id="KW-0488">Methylation</keyword>
<evidence type="ECO:0000256" key="5">
    <source>
        <dbReference type="ARBA" id="ARBA00022692"/>
    </source>
</evidence>
<dbReference type="Pfam" id="PF02743">
    <property type="entry name" value="dCache_1"/>
    <property type="match status" value="1"/>
</dbReference>
<evidence type="ECO:0000256" key="2">
    <source>
        <dbReference type="ARBA" id="ARBA00022475"/>
    </source>
</evidence>
<dbReference type="RefSeq" id="WP_188376286.1">
    <property type="nucleotide sequence ID" value="NZ_BMEL01000001.1"/>
</dbReference>
<evidence type="ECO:0000256" key="9">
    <source>
        <dbReference type="ARBA" id="ARBA00029447"/>
    </source>
</evidence>
<name>A0A917ETV5_HALAA</name>
<evidence type="ECO:0000256" key="4">
    <source>
        <dbReference type="ARBA" id="ARBA00022500"/>
    </source>
</evidence>
<comment type="subcellular location">
    <subcellularLocation>
        <location evidence="1">Cell membrane</location>
        <topology evidence="1">Multi-pass membrane protein</topology>
    </subcellularLocation>
</comment>
<evidence type="ECO:0000313" key="16">
    <source>
        <dbReference type="Proteomes" id="UP000660110"/>
    </source>
</evidence>
<feature type="compositionally biased region" description="Polar residues" evidence="11">
    <location>
        <begin position="682"/>
        <end position="692"/>
    </location>
</feature>
<evidence type="ECO:0000256" key="3">
    <source>
        <dbReference type="ARBA" id="ARBA00022481"/>
    </source>
</evidence>
<dbReference type="CDD" id="cd12913">
    <property type="entry name" value="PDC1_MCP_like"/>
    <property type="match status" value="1"/>
</dbReference>
<evidence type="ECO:0000256" key="1">
    <source>
        <dbReference type="ARBA" id="ARBA00004651"/>
    </source>
</evidence>
<dbReference type="InterPro" id="IPR004089">
    <property type="entry name" value="MCPsignal_dom"/>
</dbReference>
<dbReference type="PANTHER" id="PTHR32089:SF114">
    <property type="entry name" value="METHYL-ACCEPTING CHEMOTAXIS PROTEIN MCPB"/>
    <property type="match status" value="1"/>
</dbReference>
<dbReference type="PROSITE" id="PS50111">
    <property type="entry name" value="CHEMOTAXIS_TRANSDUC_2"/>
    <property type="match status" value="1"/>
</dbReference>
<dbReference type="GO" id="GO:0005886">
    <property type="term" value="C:plasma membrane"/>
    <property type="evidence" value="ECO:0007669"/>
    <property type="project" value="UniProtKB-SubCell"/>
</dbReference>
<feature type="transmembrane region" description="Helical" evidence="12">
    <location>
        <begin position="286"/>
        <end position="313"/>
    </location>
</feature>
<dbReference type="EMBL" id="BMEL01000001">
    <property type="protein sequence ID" value="GGF12689.1"/>
    <property type="molecule type" value="Genomic_DNA"/>
</dbReference>
<keyword evidence="2" id="KW-1003">Cell membrane</keyword>
<keyword evidence="4" id="KW-0145">Chemotaxis</keyword>
<dbReference type="Gene3D" id="3.30.450.20">
    <property type="entry name" value="PAS domain"/>
    <property type="match status" value="2"/>
</dbReference>
<sequence>MRKERTGFKDFFTKRIQRQFLYPFLLLILLTGVVVAGTSYWFSLTNTTSAMTNNVEQQMESMSDSFNTLFDSISHNANRYAEDDTLQSPNENREKILDRFGETQAANPYILNIYMGEKESQNMFIYPEADLGDDYDPATRPWFTLAEEQAGEVIWTEPYEDAATGDTIVSAARAIEDGSTISGVFAIDFTVNTLFEMINDVKVGETGSAMLLSDTGVYLAHPNEELIGTSAEGEPFYAEVMGNQSGSYQYDNGGEQTVAYATNEKTGWKMVGTVQVSDFVSQANSIILPIVLVLVGVIVLSLIIAILLTRYLTKPIKQLQRSMSEAGKGNFSIQANIDRNDEIGELSRDFDQMILSIRSLIHQVKHSSNQVSSSSENVVANSEENAAAAHEISRAIQEIASGAQSQTEIMDYSVQSAQTLAHTIKGVVGQSESIKVKSDQLLNQSEEAKEIVEKLRNHSNQTTSMTNEMRESIEDLQNSSDNINQVVSTISGIAGQTNLLALNAAIEAARAGEAGKGFAVVAEEVRKLAEQSEKALTDVASMIEHMQDRTKDIVRLIEETGEVVSHQEVSVNETEKSFTDIFENVSGNVAAINEIISSMKQMDSQKDQLLENIDGISTVTEDTAAAAEQVSASVQESNAAMEQLNHLAEDLEKVAASMENELKNFQLDESASQPALLPMNQEEGSYNEQKAG</sequence>
<dbReference type="InterPro" id="IPR033479">
    <property type="entry name" value="dCache_1"/>
</dbReference>
<organism evidence="15 16">
    <name type="scientific">Halobacillus andaensis</name>
    <dbReference type="NCBI Taxonomy" id="1176239"/>
    <lineage>
        <taxon>Bacteria</taxon>
        <taxon>Bacillati</taxon>
        <taxon>Bacillota</taxon>
        <taxon>Bacilli</taxon>
        <taxon>Bacillales</taxon>
        <taxon>Bacillaceae</taxon>
        <taxon>Halobacillus</taxon>
    </lineage>
</organism>
<dbReference type="InterPro" id="IPR029151">
    <property type="entry name" value="Sensor-like_sf"/>
</dbReference>
<keyword evidence="6 12" id="KW-1133">Transmembrane helix</keyword>
<feature type="domain" description="Methyl-accepting transducer" evidence="13">
    <location>
        <begin position="381"/>
        <end position="638"/>
    </location>
</feature>
<evidence type="ECO:0000256" key="6">
    <source>
        <dbReference type="ARBA" id="ARBA00022989"/>
    </source>
</evidence>
<protein>
    <submittedName>
        <fullName evidence="15">Chemotaxis protein</fullName>
    </submittedName>
</protein>
<feature type="region of interest" description="Disordered" evidence="11">
    <location>
        <begin position="665"/>
        <end position="692"/>
    </location>
</feature>
<dbReference type="CDD" id="cd11386">
    <property type="entry name" value="MCP_signal"/>
    <property type="match status" value="1"/>
</dbReference>
<accession>A0A917ETV5</accession>
<dbReference type="Gene3D" id="1.10.8.500">
    <property type="entry name" value="HAMP domain in histidine kinase"/>
    <property type="match status" value="1"/>
</dbReference>
<reference evidence="15" key="1">
    <citation type="journal article" date="2014" name="Int. J. Syst. Evol. Microbiol.">
        <title>Complete genome sequence of Corynebacterium casei LMG S-19264T (=DSM 44701T), isolated from a smear-ripened cheese.</title>
        <authorList>
            <consortium name="US DOE Joint Genome Institute (JGI-PGF)"/>
            <person name="Walter F."/>
            <person name="Albersmeier A."/>
            <person name="Kalinowski J."/>
            <person name="Ruckert C."/>
        </authorList>
    </citation>
    <scope>NUCLEOTIDE SEQUENCE</scope>
    <source>
        <strain evidence="15">CGMCC 1.12153</strain>
    </source>
</reference>
<dbReference type="SMART" id="SM00304">
    <property type="entry name" value="HAMP"/>
    <property type="match status" value="1"/>
</dbReference>
<dbReference type="AlphaFoldDB" id="A0A917ETV5"/>
<dbReference type="Proteomes" id="UP000660110">
    <property type="component" value="Unassembled WGS sequence"/>
</dbReference>
<dbReference type="CDD" id="cd06225">
    <property type="entry name" value="HAMP"/>
    <property type="match status" value="1"/>
</dbReference>
<comment type="caution">
    <text evidence="15">The sequence shown here is derived from an EMBL/GenBank/DDBJ whole genome shotgun (WGS) entry which is preliminary data.</text>
</comment>
<dbReference type="CDD" id="cd12912">
    <property type="entry name" value="PDC2_MCP_like"/>
    <property type="match status" value="1"/>
</dbReference>
<keyword evidence="16" id="KW-1185">Reference proteome</keyword>
<feature type="transmembrane region" description="Helical" evidence="12">
    <location>
        <begin position="20"/>
        <end position="42"/>
    </location>
</feature>
<dbReference type="PANTHER" id="PTHR32089">
    <property type="entry name" value="METHYL-ACCEPTING CHEMOTAXIS PROTEIN MCPB"/>
    <property type="match status" value="1"/>
</dbReference>
<dbReference type="SMART" id="SM00283">
    <property type="entry name" value="MA"/>
    <property type="match status" value="1"/>
</dbReference>
<dbReference type="Gene3D" id="1.10.287.950">
    <property type="entry name" value="Methyl-accepting chemotaxis protein"/>
    <property type="match status" value="1"/>
</dbReference>
<proteinExistence type="inferred from homology"/>
<dbReference type="SUPFAM" id="SSF103190">
    <property type="entry name" value="Sensory domain-like"/>
    <property type="match status" value="1"/>
</dbReference>
<evidence type="ECO:0000259" key="14">
    <source>
        <dbReference type="PROSITE" id="PS50885"/>
    </source>
</evidence>
<dbReference type="GO" id="GO:0006935">
    <property type="term" value="P:chemotaxis"/>
    <property type="evidence" value="ECO:0007669"/>
    <property type="project" value="UniProtKB-KW"/>
</dbReference>
<gene>
    <name evidence="15" type="ORF">GCM10010954_09300</name>
</gene>
<dbReference type="Pfam" id="PF00015">
    <property type="entry name" value="MCPsignal"/>
    <property type="match status" value="1"/>
</dbReference>
<dbReference type="PROSITE" id="PS50885">
    <property type="entry name" value="HAMP"/>
    <property type="match status" value="1"/>
</dbReference>
<evidence type="ECO:0000313" key="15">
    <source>
        <dbReference type="EMBL" id="GGF12689.1"/>
    </source>
</evidence>
<comment type="similarity">
    <text evidence="9">Belongs to the methyl-accepting chemotaxis (MCP) protein family.</text>
</comment>
<evidence type="ECO:0000256" key="7">
    <source>
        <dbReference type="ARBA" id="ARBA00023136"/>
    </source>
</evidence>
<reference evidence="15" key="2">
    <citation type="submission" date="2020-09" db="EMBL/GenBank/DDBJ databases">
        <authorList>
            <person name="Sun Q."/>
            <person name="Zhou Y."/>
        </authorList>
    </citation>
    <scope>NUCLEOTIDE SEQUENCE</scope>
    <source>
        <strain evidence="15">CGMCC 1.12153</strain>
    </source>
</reference>
<feature type="domain" description="HAMP" evidence="14">
    <location>
        <begin position="310"/>
        <end position="362"/>
    </location>
</feature>